<dbReference type="Pfam" id="PF04654">
    <property type="entry name" value="DUF599"/>
    <property type="match status" value="1"/>
</dbReference>
<dbReference type="InterPro" id="IPR006747">
    <property type="entry name" value="DUF599"/>
</dbReference>
<feature type="transmembrane region" description="Helical" evidence="1">
    <location>
        <begin position="111"/>
        <end position="136"/>
    </location>
</feature>
<dbReference type="EMBL" id="JBBWWQ010000018">
    <property type="protein sequence ID" value="KAK8921600.1"/>
    <property type="molecule type" value="Genomic_DNA"/>
</dbReference>
<evidence type="ECO:0000313" key="2">
    <source>
        <dbReference type="EMBL" id="KAK8921600.1"/>
    </source>
</evidence>
<dbReference type="PANTHER" id="PTHR31168">
    <property type="entry name" value="OS02G0292800 PROTEIN"/>
    <property type="match status" value="1"/>
</dbReference>
<gene>
    <name evidence="2" type="ORF">KSP39_PZI020118</name>
</gene>
<evidence type="ECO:0000313" key="3">
    <source>
        <dbReference type="Proteomes" id="UP001418222"/>
    </source>
</evidence>
<accession>A0AAP0B044</accession>
<proteinExistence type="predicted"/>
<evidence type="ECO:0000256" key="1">
    <source>
        <dbReference type="SAM" id="Phobius"/>
    </source>
</evidence>
<dbReference type="Proteomes" id="UP001418222">
    <property type="component" value="Unassembled WGS sequence"/>
</dbReference>
<comment type="caution">
    <text evidence="2">The sequence shown here is derived from an EMBL/GenBank/DDBJ whole genome shotgun (WGS) entry which is preliminary data.</text>
</comment>
<keyword evidence="1" id="KW-0472">Membrane</keyword>
<feature type="transmembrane region" description="Helical" evidence="1">
    <location>
        <begin position="40"/>
        <end position="60"/>
    </location>
</feature>
<organism evidence="2 3">
    <name type="scientific">Platanthera zijinensis</name>
    <dbReference type="NCBI Taxonomy" id="2320716"/>
    <lineage>
        <taxon>Eukaryota</taxon>
        <taxon>Viridiplantae</taxon>
        <taxon>Streptophyta</taxon>
        <taxon>Embryophyta</taxon>
        <taxon>Tracheophyta</taxon>
        <taxon>Spermatophyta</taxon>
        <taxon>Magnoliopsida</taxon>
        <taxon>Liliopsida</taxon>
        <taxon>Asparagales</taxon>
        <taxon>Orchidaceae</taxon>
        <taxon>Orchidoideae</taxon>
        <taxon>Orchideae</taxon>
        <taxon>Orchidinae</taxon>
        <taxon>Platanthera</taxon>
    </lineage>
</organism>
<dbReference type="AlphaFoldDB" id="A0AAP0B044"/>
<dbReference type="PANTHER" id="PTHR31168:SF1">
    <property type="entry name" value="DUF599 FAMILY PROTEIN"/>
    <property type="match status" value="1"/>
</dbReference>
<keyword evidence="1" id="KW-0812">Transmembrane</keyword>
<sequence length="141" mass="15749">MATTLMARAPIMLGSSIAILMANAHFLEQSDWEMLGCAGLAAKCGCLVAYLLAAFLLNVLTGRYYCRARMQITAHARYRPRQAKEYVASVENKRSCFRAIGLRACYLAVPLYLWMLFGSIQMFAGCIGMIVIMYFIDTHSN</sequence>
<name>A0AAP0B044_9ASPA</name>
<protein>
    <submittedName>
        <fullName evidence="2">Uncharacterized protein</fullName>
    </submittedName>
</protein>
<keyword evidence="3" id="KW-1185">Reference proteome</keyword>
<keyword evidence="1" id="KW-1133">Transmembrane helix</keyword>
<reference evidence="2 3" key="1">
    <citation type="journal article" date="2022" name="Nat. Plants">
        <title>Genomes of leafy and leafless Platanthera orchids illuminate the evolution of mycoheterotrophy.</title>
        <authorList>
            <person name="Li M.H."/>
            <person name="Liu K.W."/>
            <person name="Li Z."/>
            <person name="Lu H.C."/>
            <person name="Ye Q.L."/>
            <person name="Zhang D."/>
            <person name="Wang J.Y."/>
            <person name="Li Y.F."/>
            <person name="Zhong Z.M."/>
            <person name="Liu X."/>
            <person name="Yu X."/>
            <person name="Liu D.K."/>
            <person name="Tu X.D."/>
            <person name="Liu B."/>
            <person name="Hao Y."/>
            <person name="Liao X.Y."/>
            <person name="Jiang Y.T."/>
            <person name="Sun W.H."/>
            <person name="Chen J."/>
            <person name="Chen Y.Q."/>
            <person name="Ai Y."/>
            <person name="Zhai J.W."/>
            <person name="Wu S.S."/>
            <person name="Zhou Z."/>
            <person name="Hsiao Y.Y."/>
            <person name="Wu W.L."/>
            <person name="Chen Y.Y."/>
            <person name="Lin Y.F."/>
            <person name="Hsu J.L."/>
            <person name="Li C.Y."/>
            <person name="Wang Z.W."/>
            <person name="Zhao X."/>
            <person name="Zhong W.Y."/>
            <person name="Ma X.K."/>
            <person name="Ma L."/>
            <person name="Huang J."/>
            <person name="Chen G.Z."/>
            <person name="Huang M.Z."/>
            <person name="Huang L."/>
            <person name="Peng D.H."/>
            <person name="Luo Y.B."/>
            <person name="Zou S.Q."/>
            <person name="Chen S.P."/>
            <person name="Lan S."/>
            <person name="Tsai W.C."/>
            <person name="Van de Peer Y."/>
            <person name="Liu Z.J."/>
        </authorList>
    </citation>
    <scope>NUCLEOTIDE SEQUENCE [LARGE SCALE GENOMIC DNA]</scope>
    <source>
        <strain evidence="2">Lor287</strain>
    </source>
</reference>